<proteinExistence type="predicted"/>
<feature type="compositionally biased region" description="Low complexity" evidence="1">
    <location>
        <begin position="160"/>
        <end position="179"/>
    </location>
</feature>
<protein>
    <submittedName>
        <fullName evidence="2">Uncharacterized protein</fullName>
    </submittedName>
</protein>
<name>A0A1I0UA90_9NOCA</name>
<organism evidence="2 3">
    <name type="scientific">Rhodococcoides kroppenstedtii</name>
    <dbReference type="NCBI Taxonomy" id="293050"/>
    <lineage>
        <taxon>Bacteria</taxon>
        <taxon>Bacillati</taxon>
        <taxon>Actinomycetota</taxon>
        <taxon>Actinomycetes</taxon>
        <taxon>Mycobacteriales</taxon>
        <taxon>Nocardiaceae</taxon>
        <taxon>Rhodococcoides</taxon>
    </lineage>
</organism>
<feature type="region of interest" description="Disordered" evidence="1">
    <location>
        <begin position="97"/>
        <end position="123"/>
    </location>
</feature>
<dbReference type="Proteomes" id="UP000182054">
    <property type="component" value="Unassembled WGS sequence"/>
</dbReference>
<dbReference type="GeneID" id="85487853"/>
<reference evidence="2 3" key="1">
    <citation type="submission" date="2016-10" db="EMBL/GenBank/DDBJ databases">
        <authorList>
            <person name="de Groot N.N."/>
        </authorList>
    </citation>
    <scope>NUCLEOTIDE SEQUENCE [LARGE SCALE GENOMIC DNA]</scope>
    <source>
        <strain evidence="2 3">DSM 44908</strain>
    </source>
</reference>
<dbReference type="EMBL" id="FOJN01000016">
    <property type="protein sequence ID" value="SFA60830.1"/>
    <property type="molecule type" value="Genomic_DNA"/>
</dbReference>
<evidence type="ECO:0000256" key="1">
    <source>
        <dbReference type="SAM" id="MobiDB-lite"/>
    </source>
</evidence>
<dbReference type="RefSeq" id="WP_156511603.1">
    <property type="nucleotide sequence ID" value="NZ_FOJN01000016.1"/>
</dbReference>
<gene>
    <name evidence="2" type="ORF">SAMN05444374_11634</name>
</gene>
<sequence>MTDPNTVTAGDYELVAALWDQQVSKPGEPFDFRRYRAGDIVTLDVEEARRLVAAGAVVPPGSRQKAAAEAARAAYELALAQLPDSIRREVLETQTGASVDGVSAPGATSDRAEAVQPPKAASKDDWVAYAVASGWSEADAEKLTKKDLIARLTESDEAPDSAADPGDGDDAATPPADGADQGGDDVPERPANVADEETWLAYAIKRGVPEHEAEQLSKQELINLLT</sequence>
<evidence type="ECO:0000313" key="3">
    <source>
        <dbReference type="Proteomes" id="UP000182054"/>
    </source>
</evidence>
<feature type="region of interest" description="Disordered" evidence="1">
    <location>
        <begin position="150"/>
        <end position="194"/>
    </location>
</feature>
<evidence type="ECO:0000313" key="2">
    <source>
        <dbReference type="EMBL" id="SFA60830.1"/>
    </source>
</evidence>
<dbReference type="AlphaFoldDB" id="A0A1I0UA90"/>
<accession>A0A1I0UA90</accession>